<feature type="transmembrane region" description="Helical" evidence="7">
    <location>
        <begin position="332"/>
        <end position="353"/>
    </location>
</feature>
<evidence type="ECO:0000259" key="8">
    <source>
        <dbReference type="PROSITE" id="PS50850"/>
    </source>
</evidence>
<organism evidence="9 10">
    <name type="scientific">Stackebrandtia endophytica</name>
    <dbReference type="NCBI Taxonomy" id="1496996"/>
    <lineage>
        <taxon>Bacteria</taxon>
        <taxon>Bacillati</taxon>
        <taxon>Actinomycetota</taxon>
        <taxon>Actinomycetes</taxon>
        <taxon>Glycomycetales</taxon>
        <taxon>Glycomycetaceae</taxon>
        <taxon>Stackebrandtia</taxon>
    </lineage>
</organism>
<evidence type="ECO:0000256" key="4">
    <source>
        <dbReference type="ARBA" id="ARBA00022692"/>
    </source>
</evidence>
<dbReference type="SUPFAM" id="SSF103473">
    <property type="entry name" value="MFS general substrate transporter"/>
    <property type="match status" value="1"/>
</dbReference>
<dbReference type="InterPro" id="IPR011701">
    <property type="entry name" value="MFS"/>
</dbReference>
<evidence type="ECO:0000256" key="7">
    <source>
        <dbReference type="SAM" id="Phobius"/>
    </source>
</evidence>
<dbReference type="PANTHER" id="PTHR23517">
    <property type="entry name" value="RESISTANCE PROTEIN MDTM, PUTATIVE-RELATED-RELATED"/>
    <property type="match status" value="1"/>
</dbReference>
<dbReference type="GO" id="GO:0005886">
    <property type="term" value="C:plasma membrane"/>
    <property type="evidence" value="ECO:0007669"/>
    <property type="project" value="UniProtKB-SubCell"/>
</dbReference>
<comment type="caution">
    <text evidence="9">The sequence shown here is derived from an EMBL/GenBank/DDBJ whole genome shotgun (WGS) entry which is preliminary data.</text>
</comment>
<comment type="subcellular location">
    <subcellularLocation>
        <location evidence="1">Cell membrane</location>
        <topology evidence="1">Multi-pass membrane protein</topology>
    </subcellularLocation>
</comment>
<dbReference type="Proteomes" id="UP000317043">
    <property type="component" value="Unassembled WGS sequence"/>
</dbReference>
<feature type="transmembrane region" description="Helical" evidence="7">
    <location>
        <begin position="73"/>
        <end position="95"/>
    </location>
</feature>
<dbReference type="PANTHER" id="PTHR23517:SF2">
    <property type="entry name" value="MULTIDRUG RESISTANCE PROTEIN MDTH"/>
    <property type="match status" value="1"/>
</dbReference>
<keyword evidence="2" id="KW-0813">Transport</keyword>
<protein>
    <submittedName>
        <fullName evidence="9">Putative MFS family arabinose efflux permease</fullName>
    </submittedName>
</protein>
<dbReference type="InParanoid" id="A0A543AZE3"/>
<evidence type="ECO:0000256" key="3">
    <source>
        <dbReference type="ARBA" id="ARBA00022475"/>
    </source>
</evidence>
<dbReference type="InterPro" id="IPR020846">
    <property type="entry name" value="MFS_dom"/>
</dbReference>
<evidence type="ECO:0000256" key="6">
    <source>
        <dbReference type="ARBA" id="ARBA00023136"/>
    </source>
</evidence>
<keyword evidence="10" id="KW-1185">Reference proteome</keyword>
<dbReference type="InterPro" id="IPR036259">
    <property type="entry name" value="MFS_trans_sf"/>
</dbReference>
<feature type="domain" description="Major facilitator superfamily (MFS) profile" evidence="8">
    <location>
        <begin position="8"/>
        <end position="383"/>
    </location>
</feature>
<feature type="transmembrane region" description="Helical" evidence="7">
    <location>
        <begin position="44"/>
        <end position="66"/>
    </location>
</feature>
<feature type="transmembrane region" description="Helical" evidence="7">
    <location>
        <begin position="293"/>
        <end position="311"/>
    </location>
</feature>
<proteinExistence type="predicted"/>
<keyword evidence="5 7" id="KW-1133">Transmembrane helix</keyword>
<feature type="transmembrane region" description="Helical" evidence="7">
    <location>
        <begin position="101"/>
        <end position="123"/>
    </location>
</feature>
<evidence type="ECO:0000313" key="9">
    <source>
        <dbReference type="EMBL" id="TQL77954.1"/>
    </source>
</evidence>
<dbReference type="EMBL" id="VFOW01000001">
    <property type="protein sequence ID" value="TQL77954.1"/>
    <property type="molecule type" value="Genomic_DNA"/>
</dbReference>
<dbReference type="CDD" id="cd17329">
    <property type="entry name" value="MFS_MdtH_MDR_like"/>
    <property type="match status" value="1"/>
</dbReference>
<keyword evidence="4 7" id="KW-0812">Transmembrane</keyword>
<dbReference type="RefSeq" id="WP_170183342.1">
    <property type="nucleotide sequence ID" value="NZ_JBHTGS010000001.1"/>
</dbReference>
<gene>
    <name evidence="9" type="ORF">FB566_3529</name>
</gene>
<dbReference type="PROSITE" id="PS00216">
    <property type="entry name" value="SUGAR_TRANSPORT_1"/>
    <property type="match status" value="1"/>
</dbReference>
<name>A0A543AZE3_9ACTN</name>
<evidence type="ECO:0000313" key="10">
    <source>
        <dbReference type="Proteomes" id="UP000317043"/>
    </source>
</evidence>
<feature type="transmembrane region" description="Helical" evidence="7">
    <location>
        <begin position="267"/>
        <end position="287"/>
    </location>
</feature>
<feature type="transmembrane region" description="Helical" evidence="7">
    <location>
        <begin position="161"/>
        <end position="181"/>
    </location>
</feature>
<reference evidence="9 10" key="1">
    <citation type="submission" date="2019-06" db="EMBL/GenBank/DDBJ databases">
        <title>Sequencing the genomes of 1000 actinobacteria strains.</title>
        <authorList>
            <person name="Klenk H.-P."/>
        </authorList>
    </citation>
    <scope>NUCLEOTIDE SEQUENCE [LARGE SCALE GENOMIC DNA]</scope>
    <source>
        <strain evidence="9 10">DSM 45928</strain>
    </source>
</reference>
<dbReference type="PROSITE" id="PS50850">
    <property type="entry name" value="MFS"/>
    <property type="match status" value="1"/>
</dbReference>
<dbReference type="AlphaFoldDB" id="A0A543AZE3"/>
<feature type="transmembrane region" description="Helical" evidence="7">
    <location>
        <begin position="205"/>
        <end position="222"/>
    </location>
</feature>
<feature type="transmembrane region" description="Helical" evidence="7">
    <location>
        <begin position="242"/>
        <end position="260"/>
    </location>
</feature>
<dbReference type="InterPro" id="IPR050171">
    <property type="entry name" value="MFS_Transporters"/>
</dbReference>
<dbReference type="GO" id="GO:0022857">
    <property type="term" value="F:transmembrane transporter activity"/>
    <property type="evidence" value="ECO:0007669"/>
    <property type="project" value="InterPro"/>
</dbReference>
<dbReference type="Gene3D" id="1.20.1250.20">
    <property type="entry name" value="MFS general substrate transporter like domains"/>
    <property type="match status" value="1"/>
</dbReference>
<keyword evidence="6 7" id="KW-0472">Membrane</keyword>
<accession>A0A543AZE3</accession>
<evidence type="ECO:0000256" key="1">
    <source>
        <dbReference type="ARBA" id="ARBA00004651"/>
    </source>
</evidence>
<dbReference type="Pfam" id="PF07690">
    <property type="entry name" value="MFS_1"/>
    <property type="match status" value="1"/>
</dbReference>
<feature type="transmembrane region" description="Helical" evidence="7">
    <location>
        <begin position="9"/>
        <end position="32"/>
    </location>
</feature>
<dbReference type="InterPro" id="IPR005829">
    <property type="entry name" value="Sugar_transporter_CS"/>
</dbReference>
<sequence>MSPRLPRTFWFIWTSLLINKAAGFVVIVLMLYLTTQRGLAESQAGIVVGLFGAGGAAGVLLGGVVADRFGRKVTMVTASFLAAVALVSLSFVTWLPGICALVALFGFANSAHGPAAIASIADVVRPEDRDRAFNLMFWAMNVGTGLAAFLAGFLAQYSYTLLFQLDAVGALATGVIVLLAVPETSRHRGPLTVARGRFTDVLRDRPYMIFIGLMLLQSVVHTQTSTTLPVSMARDGLSESDYGMTLTVGSVMIICGQLFVPRLIRRFSKATVMSAAMFMMAIGFGMVGFANPFLMYLLCAMTWTIGSMLAAPPNATVIADMSPPQMRGRYQGVFNLTFAAAAFLAPMLGGFTLQYLGDWHWAVIAGLALVGCVGHLLAGPAREKAAAERAHNHAELHIELSNSK</sequence>
<keyword evidence="3" id="KW-1003">Cell membrane</keyword>
<feature type="transmembrane region" description="Helical" evidence="7">
    <location>
        <begin position="359"/>
        <end position="379"/>
    </location>
</feature>
<feature type="transmembrane region" description="Helical" evidence="7">
    <location>
        <begin position="135"/>
        <end position="155"/>
    </location>
</feature>
<evidence type="ECO:0000256" key="2">
    <source>
        <dbReference type="ARBA" id="ARBA00022448"/>
    </source>
</evidence>
<evidence type="ECO:0000256" key="5">
    <source>
        <dbReference type="ARBA" id="ARBA00022989"/>
    </source>
</evidence>